<dbReference type="AlphaFoldDB" id="A0A448YXE9"/>
<feature type="compositionally biased region" description="Basic residues" evidence="1">
    <location>
        <begin position="157"/>
        <end position="169"/>
    </location>
</feature>
<reference evidence="2 3" key="1">
    <citation type="submission" date="2019-01" db="EMBL/GenBank/DDBJ databases">
        <authorList>
            <person name="Ferrante I. M."/>
        </authorList>
    </citation>
    <scope>NUCLEOTIDE SEQUENCE [LARGE SCALE GENOMIC DNA]</scope>
    <source>
        <strain evidence="2 3">B856</strain>
    </source>
</reference>
<evidence type="ECO:0000313" key="2">
    <source>
        <dbReference type="EMBL" id="VEU34537.1"/>
    </source>
</evidence>
<feature type="compositionally biased region" description="Polar residues" evidence="1">
    <location>
        <begin position="1"/>
        <end position="12"/>
    </location>
</feature>
<organism evidence="2 3">
    <name type="scientific">Pseudo-nitzschia multistriata</name>
    <dbReference type="NCBI Taxonomy" id="183589"/>
    <lineage>
        <taxon>Eukaryota</taxon>
        <taxon>Sar</taxon>
        <taxon>Stramenopiles</taxon>
        <taxon>Ochrophyta</taxon>
        <taxon>Bacillariophyta</taxon>
        <taxon>Bacillariophyceae</taxon>
        <taxon>Bacillariophycidae</taxon>
        <taxon>Bacillariales</taxon>
        <taxon>Bacillariaceae</taxon>
        <taxon>Pseudo-nitzschia</taxon>
    </lineage>
</organism>
<protein>
    <submittedName>
        <fullName evidence="2">Uncharacterized protein</fullName>
    </submittedName>
</protein>
<evidence type="ECO:0000313" key="3">
    <source>
        <dbReference type="Proteomes" id="UP000291116"/>
    </source>
</evidence>
<feature type="compositionally biased region" description="Polar residues" evidence="1">
    <location>
        <begin position="466"/>
        <end position="482"/>
    </location>
</feature>
<feature type="region of interest" description="Disordered" evidence="1">
    <location>
        <begin position="437"/>
        <end position="589"/>
    </location>
</feature>
<name>A0A448YXE9_9STRA</name>
<sequence>MNPTTEDAQQASRKAGLKTSKTALDNDSKNDTNSKKEPQLLSSTTMSIYIDADRKESRHRGTDKFRNPNVFADTSNKHGTTQKTPNQAFTKNNKTSKSNKFKSKNMDRERPRSNNINNNSDNGNSNSNSNTNKKGNKDRSKNTFNRDQKPKTSNIHYKNHQKKHRHQHQHGHDHQCHRQTNGNECFIPGATMMASFNSTGFQPTLGCWVDQTQAQFTGNQPSYDYQHHCQQMQPYMPVAMTKNSFECDTNLNDEDFIGTCRGDGFGCRSNTINNDYYDSSNITSSFQTQDMWIDNINQNTRIDGLILNNNGECKSVSIPPHVRDWLLKEILLKIENIRDYGNSYPNTCVADDANATNQVLGNGTRESGLPPSQLPPRIFSVCPGTTPLHQHCNIESNSFLSPPLLADGYVHHGMYMALPHGYHHPMMTQHHYPYQNQYQQHHQPHISPPEMPYLPYLGYSHPLETPQPTLNGSGNPHASESANVPRHDLFDPGSSRRHHGSNSRERNHENPRRHGADPKNATPLRPGSAKSERSNAHEILHEDSINLDDRVTPYRNAGREGPPRRVSISPMTHFQHLDLDEEGESVSTL</sequence>
<feature type="compositionally biased region" description="Acidic residues" evidence="1">
    <location>
        <begin position="579"/>
        <end position="589"/>
    </location>
</feature>
<feature type="compositionally biased region" description="Basic and acidic residues" evidence="1">
    <location>
        <begin position="51"/>
        <end position="66"/>
    </location>
</feature>
<feature type="region of interest" description="Disordered" evidence="1">
    <location>
        <begin position="1"/>
        <end position="179"/>
    </location>
</feature>
<feature type="compositionally biased region" description="Basic and acidic residues" evidence="1">
    <location>
        <begin position="530"/>
        <end position="563"/>
    </location>
</feature>
<feature type="compositionally biased region" description="Basic and acidic residues" evidence="1">
    <location>
        <begin position="24"/>
        <end position="38"/>
    </location>
</feature>
<accession>A0A448YXE9</accession>
<dbReference type="EMBL" id="CAACVS010000032">
    <property type="protein sequence ID" value="VEU34537.1"/>
    <property type="molecule type" value="Genomic_DNA"/>
</dbReference>
<proteinExistence type="predicted"/>
<feature type="compositionally biased region" description="Polar residues" evidence="1">
    <location>
        <begin position="72"/>
        <end position="88"/>
    </location>
</feature>
<gene>
    <name evidence="2" type="ORF">PSNMU_V1.4_AUG-EV-PASAV3_0012460</name>
</gene>
<dbReference type="Proteomes" id="UP000291116">
    <property type="component" value="Unassembled WGS sequence"/>
</dbReference>
<keyword evidence="3" id="KW-1185">Reference proteome</keyword>
<feature type="compositionally biased region" description="Basic and acidic residues" evidence="1">
    <location>
        <begin position="502"/>
        <end position="517"/>
    </location>
</feature>
<evidence type="ECO:0000256" key="1">
    <source>
        <dbReference type="SAM" id="MobiDB-lite"/>
    </source>
</evidence>
<feature type="compositionally biased region" description="Basic and acidic residues" evidence="1">
    <location>
        <begin position="135"/>
        <end position="150"/>
    </location>
</feature>
<feature type="compositionally biased region" description="Low complexity" evidence="1">
    <location>
        <begin position="113"/>
        <end position="133"/>
    </location>
</feature>